<evidence type="ECO:0000256" key="1">
    <source>
        <dbReference type="SAM" id="Phobius"/>
    </source>
</evidence>
<keyword evidence="1" id="KW-0472">Membrane</keyword>
<feature type="transmembrane region" description="Helical" evidence="1">
    <location>
        <begin position="7"/>
        <end position="26"/>
    </location>
</feature>
<feature type="transmembrane region" description="Helical" evidence="1">
    <location>
        <begin position="143"/>
        <end position="166"/>
    </location>
</feature>
<feature type="transmembrane region" description="Helical" evidence="1">
    <location>
        <begin position="268"/>
        <end position="287"/>
    </location>
</feature>
<comment type="caution">
    <text evidence="2">The sequence shown here is derived from an EMBL/GenBank/DDBJ whole genome shotgun (WGS) entry which is preliminary data.</text>
</comment>
<feature type="transmembrane region" description="Helical" evidence="1">
    <location>
        <begin position="38"/>
        <end position="57"/>
    </location>
</feature>
<keyword evidence="1" id="KW-0812">Transmembrane</keyword>
<protein>
    <submittedName>
        <fullName evidence="2">Uncharacterized protein</fullName>
    </submittedName>
</protein>
<evidence type="ECO:0000313" key="3">
    <source>
        <dbReference type="Proteomes" id="UP000266622"/>
    </source>
</evidence>
<gene>
    <name evidence="2" type="ORF">BXU00_02080</name>
</gene>
<name>A0A397WRL2_9ARCH</name>
<feature type="transmembrane region" description="Helical" evidence="1">
    <location>
        <begin position="210"/>
        <end position="232"/>
    </location>
</feature>
<feature type="transmembrane region" description="Helical" evidence="1">
    <location>
        <begin position="326"/>
        <end position="347"/>
    </location>
</feature>
<sequence>MDRDKLTILFFSIFTNIGYSLILYSIKSFGYSDIYYTYFLSVFYLSSLLSALLYGNIEINEKNYVFYNFLGMFATLISIFFLYNPDRFINIILSTVFSYLIGSATSFSIIRYKKDVGLYYYFTLYGLFGYLIAQALLFSNLGFNMIVLMSFFSFFIVNIILFSFYFEKFSKFIINSIKEDYGLLGTIDRLINYVEVEEEKFSMKFVGRPTIISLINLLVGILYSLFWSVLVIKSSVYNAYYPMFLFVNSISSLFIYKFMKKTNSMLPSLVGVTLRMFSVVILLYMLIKGIDSLSLYFVLYMLAGVSWAEFSYYMDNYVLMKGGEEYGYVTFFRNLSSIVGVSLVGLIGTYFSLILSFPFFLSVMIVTLIGIRKKYII</sequence>
<evidence type="ECO:0000313" key="2">
    <source>
        <dbReference type="EMBL" id="RIB35296.1"/>
    </source>
</evidence>
<feature type="transmembrane region" description="Helical" evidence="1">
    <location>
        <begin position="293"/>
        <end position="314"/>
    </location>
</feature>
<organism evidence="2 3">
    <name type="scientific">Candidatus Nanoclepta minutus</name>
    <dbReference type="NCBI Taxonomy" id="1940235"/>
    <lineage>
        <taxon>Archaea</taxon>
        <taxon>Nanobdellota</taxon>
        <taxon>Candidatus Nanoclepta</taxon>
    </lineage>
</organism>
<proteinExistence type="predicted"/>
<keyword evidence="1" id="KW-1133">Transmembrane helix</keyword>
<dbReference type="EMBL" id="MWMI01000003">
    <property type="protein sequence ID" value="RIB35296.1"/>
    <property type="molecule type" value="Genomic_DNA"/>
</dbReference>
<feature type="transmembrane region" description="Helical" evidence="1">
    <location>
        <begin position="238"/>
        <end position="256"/>
    </location>
</feature>
<accession>A0A397WRL2</accession>
<feature type="transmembrane region" description="Helical" evidence="1">
    <location>
        <begin position="117"/>
        <end position="137"/>
    </location>
</feature>
<dbReference type="AlphaFoldDB" id="A0A397WRL2"/>
<dbReference type="Proteomes" id="UP000266622">
    <property type="component" value="Unassembled WGS sequence"/>
</dbReference>
<feature type="transmembrane region" description="Helical" evidence="1">
    <location>
        <begin position="89"/>
        <end position="110"/>
    </location>
</feature>
<feature type="transmembrane region" description="Helical" evidence="1">
    <location>
        <begin position="353"/>
        <end position="371"/>
    </location>
</feature>
<reference evidence="2 3" key="1">
    <citation type="journal article" date="2018" name="Syst. Appl. Microbiol.">
        <title>A new symbiotic nanoarchaeote (Candidatus Nanoclepta minutus) and its host (Zestosphaera tikiterensis gen. nov., sp. nov.) from a New Zealand hot spring.</title>
        <authorList>
            <person name="St John E."/>
            <person name="Liu Y."/>
            <person name="Podar M."/>
            <person name="Stott M.B."/>
            <person name="Meneghin J."/>
            <person name="Chen Z."/>
            <person name="Lagutin K."/>
            <person name="Mitchell K."/>
            <person name="Reysenbach A.L."/>
        </authorList>
    </citation>
    <scope>NUCLEOTIDE SEQUENCE [LARGE SCALE GENOMIC DNA]</scope>
    <source>
        <strain evidence="2">NZ3</strain>
    </source>
</reference>
<feature type="transmembrane region" description="Helical" evidence="1">
    <location>
        <begin position="64"/>
        <end position="83"/>
    </location>
</feature>